<reference evidence="2 3" key="1">
    <citation type="submission" date="2016-10" db="EMBL/GenBank/DDBJ databases">
        <authorList>
            <person name="de Groot N.N."/>
        </authorList>
    </citation>
    <scope>NUCLEOTIDE SEQUENCE [LARGE SCALE GENOMIC DNA]</scope>
    <source>
        <strain evidence="2 3">GAS232</strain>
    </source>
</reference>
<accession>A0A1G7PWA9</accession>
<dbReference type="InterPro" id="IPR052541">
    <property type="entry name" value="SQRD"/>
</dbReference>
<feature type="domain" description="FAD/NAD(P)-binding" evidence="1">
    <location>
        <begin position="8"/>
        <end position="293"/>
    </location>
</feature>
<dbReference type="Gene3D" id="3.50.50.60">
    <property type="entry name" value="FAD/NAD(P)-binding domain"/>
    <property type="match status" value="2"/>
</dbReference>
<organism evidence="2 3">
    <name type="scientific">Terriglobus roseus</name>
    <dbReference type="NCBI Taxonomy" id="392734"/>
    <lineage>
        <taxon>Bacteria</taxon>
        <taxon>Pseudomonadati</taxon>
        <taxon>Acidobacteriota</taxon>
        <taxon>Terriglobia</taxon>
        <taxon>Terriglobales</taxon>
        <taxon>Acidobacteriaceae</taxon>
        <taxon>Terriglobus</taxon>
    </lineage>
</organism>
<sequence>MLLAMRTRVVVLGAGFGGLELTTALSEALGDKIDIVLIDKNDAFVFGFSKLDVMFGRHLPSEVRHPYSQILKPGVRFFQTTVRSIDPASKIVVTDAQTFEADYLVVALGADYDIAATPGLAEGGNEFYSPAGAFALRDVLAEFRSGHAVIGVTGKSFKCPPAPSETALMLHDFLQSRGLRDATQITLVMPFGVPIPPSPETSQALLAAFAERGIRFVKDNLVASLDPARKVAVLSGGEEIPYDLFLGIPVHRVPQVVVESGLSADPFAWVPVNKQTLETSFPGVYAVGDVNGVGTPKAGIFAEGSAAVVAKRILADLTGSPAPDEYGGKGACYIEFGDEKVARVDVTFLHGPPVGSYQAPSEAMAAEKSLFGSSRIQRWFLS</sequence>
<evidence type="ECO:0000259" key="1">
    <source>
        <dbReference type="Pfam" id="PF07992"/>
    </source>
</evidence>
<dbReference type="SUPFAM" id="SSF51905">
    <property type="entry name" value="FAD/NAD(P)-binding domain"/>
    <property type="match status" value="2"/>
</dbReference>
<dbReference type="InterPro" id="IPR036188">
    <property type="entry name" value="FAD/NAD-bd_sf"/>
</dbReference>
<dbReference type="PANTHER" id="PTHR43755">
    <property type="match status" value="1"/>
</dbReference>
<dbReference type="PANTHER" id="PTHR43755:SF1">
    <property type="entry name" value="FAD-DEPENDENT PYRIDINE NUCLEOTIDE-DISULPHIDE OXIDOREDUCTASE"/>
    <property type="match status" value="1"/>
</dbReference>
<dbReference type="Pfam" id="PF07992">
    <property type="entry name" value="Pyr_redox_2"/>
    <property type="match status" value="1"/>
</dbReference>
<proteinExistence type="predicted"/>
<dbReference type="EMBL" id="LT629690">
    <property type="protein sequence ID" value="SDF90513.1"/>
    <property type="molecule type" value="Genomic_DNA"/>
</dbReference>
<name>A0A1G7PWA9_9BACT</name>
<keyword evidence="3" id="KW-1185">Reference proteome</keyword>
<dbReference type="Proteomes" id="UP000182427">
    <property type="component" value="Chromosome I"/>
</dbReference>
<dbReference type="PRINTS" id="PR00368">
    <property type="entry name" value="FADPNR"/>
</dbReference>
<protein>
    <submittedName>
        <fullName evidence="2">Sulfide:quinone oxidoreductase</fullName>
    </submittedName>
</protein>
<dbReference type="GO" id="GO:0016491">
    <property type="term" value="F:oxidoreductase activity"/>
    <property type="evidence" value="ECO:0007669"/>
    <property type="project" value="InterPro"/>
</dbReference>
<evidence type="ECO:0000313" key="3">
    <source>
        <dbReference type="Proteomes" id="UP000182427"/>
    </source>
</evidence>
<gene>
    <name evidence="2" type="ORF">SAMN05444167_3648</name>
</gene>
<evidence type="ECO:0000313" key="2">
    <source>
        <dbReference type="EMBL" id="SDF90513.1"/>
    </source>
</evidence>
<dbReference type="InterPro" id="IPR023753">
    <property type="entry name" value="FAD/NAD-binding_dom"/>
</dbReference>
<dbReference type="AlphaFoldDB" id="A0A1G7PWA9"/>